<dbReference type="Pfam" id="PF01593">
    <property type="entry name" value="Amino_oxidase"/>
    <property type="match status" value="1"/>
</dbReference>
<dbReference type="Gene3D" id="3.50.50.60">
    <property type="entry name" value="FAD/NAD(P)-binding domain"/>
    <property type="match status" value="2"/>
</dbReference>
<sequence length="537" mass="58947">MRPLAETTFDVVVIGAGVAGLTAALLLQHDGYRTLLLEAHDKAGGCAGYFFHKGYNFDVGATVLMGLDPVGLHTQVFNRLGRPLPESTLIEQVDVHLPDRCVHIAHNPEIWAHERVVRFARTPEEAERLRAFWQLVDRTADTLWTATAKRPVLPLRHWRDVVANLRLVSPDFLRAAPYLFSTVEDVLRRYRLADHAPLRAFLDGLLLITVQETAARAPFLNGAAGLDIYRHGIRRARGGMKSFIKAHVAAFRELGGVLRLRQRVTRITPAAGGGYTVETDRGLTVHAPRVVANLPIWNVSSLVAADVSRRLKRPLNKAGVGWGAFTLYLGVRAEVIPNDTPLNHQVLLEYGAPFDDGNSAFLSLSEVDDRASAPPGRRTLNLSTHTEVSPWWELSPEDYAARRAAVVERLLTAAERVFPNLREGIECALPGTPRTFARYTGRAQGMVGGLRTTLWNSNLFGIGSRDVGLPDFWLVGDTVFPGQGTPACALSGINAWRDIGMRASRPQAWERGRPARILISTVADATGTDMGSSRSVG</sequence>
<dbReference type="EMBL" id="CP072642">
    <property type="protein sequence ID" value="QUV93734.1"/>
    <property type="molecule type" value="Genomic_DNA"/>
</dbReference>
<dbReference type="RefSeq" id="WP_211422085.1">
    <property type="nucleotide sequence ID" value="NZ_CP072642.1"/>
</dbReference>
<organism evidence="2 3">
    <name type="scientific">Chloracidobacterium sp. N</name>
    <dbReference type="NCBI Taxonomy" id="2821540"/>
    <lineage>
        <taxon>Bacteria</taxon>
        <taxon>Pseudomonadati</taxon>
        <taxon>Acidobacteriota</taxon>
        <taxon>Terriglobia</taxon>
        <taxon>Terriglobales</taxon>
        <taxon>Acidobacteriaceae</taxon>
        <taxon>Chloracidobacterium</taxon>
        <taxon>Chloracidobacterium aggregatum</taxon>
    </lineage>
</organism>
<dbReference type="PANTHER" id="PTHR46313:SF3">
    <property type="entry name" value="PROLYCOPENE ISOMERASE, CHLOROPLASTIC"/>
    <property type="match status" value="1"/>
</dbReference>
<dbReference type="PANTHER" id="PTHR46313">
    <property type="match status" value="1"/>
</dbReference>
<dbReference type="InterPro" id="IPR045892">
    <property type="entry name" value="CrtISO-like"/>
</dbReference>
<evidence type="ECO:0000313" key="3">
    <source>
        <dbReference type="Proteomes" id="UP000677668"/>
    </source>
</evidence>
<keyword evidence="3" id="KW-1185">Reference proteome</keyword>
<evidence type="ECO:0000313" key="2">
    <source>
        <dbReference type="EMBL" id="QUV93734.1"/>
    </source>
</evidence>
<proteinExistence type="predicted"/>
<protein>
    <submittedName>
        <fullName evidence="2">FAD-dependent oxidoreductase</fullName>
    </submittedName>
</protein>
<dbReference type="SUPFAM" id="SSF51905">
    <property type="entry name" value="FAD/NAD(P)-binding domain"/>
    <property type="match status" value="1"/>
</dbReference>
<dbReference type="InterPro" id="IPR002937">
    <property type="entry name" value="Amino_oxidase"/>
</dbReference>
<accession>A0ABX8B2M8</accession>
<gene>
    <name evidence="2" type="ORF">J8C05_10240</name>
</gene>
<dbReference type="InterPro" id="IPR036188">
    <property type="entry name" value="FAD/NAD-bd_sf"/>
</dbReference>
<dbReference type="Proteomes" id="UP000677668">
    <property type="component" value="Chromosome 1"/>
</dbReference>
<reference evidence="2 3" key="1">
    <citation type="submission" date="2021-03" db="EMBL/GenBank/DDBJ databases">
        <title>Genomic and phenotypic characterization of Chloracidobacterium isolates provides evidence for multiple species.</title>
        <authorList>
            <person name="Saini M.K."/>
            <person name="Costas A.M.G."/>
            <person name="Tank M."/>
            <person name="Bryant D.A."/>
        </authorList>
    </citation>
    <scope>NUCLEOTIDE SEQUENCE [LARGE SCALE GENOMIC DNA]</scope>
    <source>
        <strain evidence="2 3">N</strain>
    </source>
</reference>
<evidence type="ECO:0000259" key="1">
    <source>
        <dbReference type="Pfam" id="PF01593"/>
    </source>
</evidence>
<dbReference type="PRINTS" id="PR00420">
    <property type="entry name" value="RNGMNOXGNASE"/>
</dbReference>
<name>A0ABX8B2M8_9BACT</name>
<feature type="domain" description="Amine oxidase" evidence="1">
    <location>
        <begin position="18"/>
        <end position="412"/>
    </location>
</feature>